<evidence type="ECO:0000256" key="2">
    <source>
        <dbReference type="SAM" id="MobiDB-lite"/>
    </source>
</evidence>
<dbReference type="RefSeq" id="XP_014564385.1">
    <property type="nucleotide sequence ID" value="XM_014708899.1"/>
</dbReference>
<dbReference type="InterPro" id="IPR012677">
    <property type="entry name" value="Nucleotide-bd_a/b_plait_sf"/>
</dbReference>
<feature type="compositionally biased region" description="Low complexity" evidence="2">
    <location>
        <begin position="173"/>
        <end position="188"/>
    </location>
</feature>
<gene>
    <name evidence="4" type="ORF">M896_021830</name>
</gene>
<dbReference type="SUPFAM" id="SSF54928">
    <property type="entry name" value="RNA-binding domain, RBD"/>
    <property type="match status" value="1"/>
</dbReference>
<dbReference type="Proteomes" id="UP000031056">
    <property type="component" value="Unassembled WGS sequence"/>
</dbReference>
<feature type="region of interest" description="Disordered" evidence="2">
    <location>
        <begin position="163"/>
        <end position="188"/>
    </location>
</feature>
<dbReference type="AlphaFoldDB" id="A0A0B2ULY3"/>
<dbReference type="EMBL" id="JOKQ01000002">
    <property type="protein sequence ID" value="KHN70343.1"/>
    <property type="molecule type" value="Genomic_DNA"/>
</dbReference>
<dbReference type="PROSITE" id="PS50102">
    <property type="entry name" value="RRM"/>
    <property type="match status" value="1"/>
</dbReference>
<dbReference type="GeneID" id="26261278"/>
<organism evidence="4 5">
    <name type="scientific">Ordospora colligata OC4</name>
    <dbReference type="NCBI Taxonomy" id="1354746"/>
    <lineage>
        <taxon>Eukaryota</taxon>
        <taxon>Fungi</taxon>
        <taxon>Fungi incertae sedis</taxon>
        <taxon>Microsporidia</taxon>
        <taxon>Ordosporidae</taxon>
        <taxon>Ordospora</taxon>
    </lineage>
</organism>
<dbReference type="VEuPathDB" id="MicrosporidiaDB:M896_021830"/>
<proteinExistence type="predicted"/>
<dbReference type="GO" id="GO:0003723">
    <property type="term" value="F:RNA binding"/>
    <property type="evidence" value="ECO:0007669"/>
    <property type="project" value="UniProtKB-UniRule"/>
</dbReference>
<evidence type="ECO:0000259" key="3">
    <source>
        <dbReference type="PROSITE" id="PS50102"/>
    </source>
</evidence>
<dbReference type="HOGENOM" id="CLU_125555_0_0_1"/>
<feature type="domain" description="RRM" evidence="3">
    <location>
        <begin position="100"/>
        <end position="169"/>
    </location>
</feature>
<keyword evidence="1" id="KW-0694">RNA-binding</keyword>
<dbReference type="InParanoid" id="A0A0B2ULY3"/>
<evidence type="ECO:0000313" key="4">
    <source>
        <dbReference type="EMBL" id="KHN70343.1"/>
    </source>
</evidence>
<dbReference type="SMART" id="SM00360">
    <property type="entry name" value="RRM"/>
    <property type="match status" value="1"/>
</dbReference>
<dbReference type="InterPro" id="IPR035979">
    <property type="entry name" value="RBD_domain_sf"/>
</dbReference>
<sequence>MQMKKTNQLAIPDLQPSTKIRVVLDAFSKYETDIIGVKLLKQKKGKEEGMKVAYIEFDSVDITENAFGDGTIKIAGAVKNLRYAKKRAQKFGEKGVISEKKVYVSGIPLDADKDDLSKLLGKCTISGLEKRSGYVFAEYSTHKERDDAITRINNSKLNNVALSASPAYERPASRTSSFSSKRSSSSTD</sequence>
<comment type="caution">
    <text evidence="4">The sequence shown here is derived from an EMBL/GenBank/DDBJ whole genome shotgun (WGS) entry which is preliminary data.</text>
</comment>
<dbReference type="CDD" id="cd00590">
    <property type="entry name" value="RRM_SF"/>
    <property type="match status" value="1"/>
</dbReference>
<evidence type="ECO:0000256" key="1">
    <source>
        <dbReference type="PROSITE-ProRule" id="PRU00176"/>
    </source>
</evidence>
<name>A0A0B2ULY3_9MICR</name>
<dbReference type="Gene3D" id="3.30.70.330">
    <property type="match status" value="2"/>
</dbReference>
<reference evidence="4 5" key="1">
    <citation type="journal article" date="2014" name="MBio">
        <title>The Ordospora colligata genome; evolution of extreme reduction in microsporidia and host-to-parasite horizontal gene transfer.</title>
        <authorList>
            <person name="Pombert J.-F."/>
            <person name="Haag K.L."/>
            <person name="Beidas S."/>
            <person name="Ebert D."/>
            <person name="Keeling P.J."/>
        </authorList>
    </citation>
    <scope>NUCLEOTIDE SEQUENCE [LARGE SCALE GENOMIC DNA]</scope>
    <source>
        <strain evidence="4 5">OC4</strain>
    </source>
</reference>
<evidence type="ECO:0000313" key="5">
    <source>
        <dbReference type="Proteomes" id="UP000031056"/>
    </source>
</evidence>
<accession>A0A0B2ULY3</accession>
<dbReference type="OrthoDB" id="1099063at2759"/>
<dbReference type="InterPro" id="IPR000504">
    <property type="entry name" value="RRM_dom"/>
</dbReference>
<protein>
    <recommendedName>
        <fullName evidence="3">RRM domain-containing protein</fullName>
    </recommendedName>
</protein>
<keyword evidence="5" id="KW-1185">Reference proteome</keyword>
<dbReference type="STRING" id="1354746.A0A0B2ULY3"/>